<dbReference type="PANTHER" id="PTHR12560:SF0">
    <property type="entry name" value="LD18904P"/>
    <property type="match status" value="1"/>
</dbReference>
<reference evidence="7" key="1">
    <citation type="submission" date="2022-07" db="EMBL/GenBank/DDBJ databases">
        <title>Evaluation of T. orientalis genome assembly methods using nanopore sequencing and analysis of variation between genomes.</title>
        <authorList>
            <person name="Yam J."/>
            <person name="Micallef M.L."/>
            <person name="Liu M."/>
            <person name="Djordjevic S.P."/>
            <person name="Bogema D.R."/>
            <person name="Jenkins C."/>
        </authorList>
    </citation>
    <scope>NUCLEOTIDE SEQUENCE</scope>
    <source>
        <strain evidence="7">Fish Creek</strain>
    </source>
</reference>
<accession>A0A976QW68</accession>
<dbReference type="GO" id="GO:0050291">
    <property type="term" value="F:sphingosine N-acyltransferase activity"/>
    <property type="evidence" value="ECO:0007669"/>
    <property type="project" value="InterPro"/>
</dbReference>
<evidence type="ECO:0000256" key="3">
    <source>
        <dbReference type="ARBA" id="ARBA00022989"/>
    </source>
</evidence>
<organism evidence="7 8">
    <name type="scientific">Theileria orientalis</name>
    <dbReference type="NCBI Taxonomy" id="68886"/>
    <lineage>
        <taxon>Eukaryota</taxon>
        <taxon>Sar</taxon>
        <taxon>Alveolata</taxon>
        <taxon>Apicomplexa</taxon>
        <taxon>Aconoidasida</taxon>
        <taxon>Piroplasmida</taxon>
        <taxon>Theileriidae</taxon>
        <taxon>Theileria</taxon>
    </lineage>
</organism>
<gene>
    <name evidence="7" type="ORF">MACJ_001304</name>
</gene>
<feature type="transmembrane region" description="Helical" evidence="5">
    <location>
        <begin position="226"/>
        <end position="251"/>
    </location>
</feature>
<evidence type="ECO:0000256" key="1">
    <source>
        <dbReference type="ARBA" id="ARBA00004141"/>
    </source>
</evidence>
<dbReference type="Pfam" id="PF03798">
    <property type="entry name" value="TRAM_LAG1_CLN8"/>
    <property type="match status" value="1"/>
</dbReference>
<dbReference type="GO" id="GO:0046513">
    <property type="term" value="P:ceramide biosynthetic process"/>
    <property type="evidence" value="ECO:0007669"/>
    <property type="project" value="InterPro"/>
</dbReference>
<feature type="transmembrane region" description="Helical" evidence="5">
    <location>
        <begin position="271"/>
        <end position="296"/>
    </location>
</feature>
<evidence type="ECO:0000256" key="4">
    <source>
        <dbReference type="ARBA" id="ARBA00023136"/>
    </source>
</evidence>
<evidence type="ECO:0000313" key="7">
    <source>
        <dbReference type="EMBL" id="UKJ90371.2"/>
    </source>
</evidence>
<protein>
    <recommendedName>
        <fullName evidence="6">TLC domain-containing protein</fullName>
    </recommendedName>
</protein>
<dbReference type="Proteomes" id="UP000244803">
    <property type="component" value="Chromosome 2"/>
</dbReference>
<dbReference type="EMBL" id="CP056068">
    <property type="protein sequence ID" value="UKJ90371.2"/>
    <property type="molecule type" value="Genomic_DNA"/>
</dbReference>
<feature type="transmembrane region" description="Helical" evidence="5">
    <location>
        <begin position="146"/>
        <end position="164"/>
    </location>
</feature>
<dbReference type="AlphaFoldDB" id="A0A976QW68"/>
<dbReference type="InterPro" id="IPR006634">
    <property type="entry name" value="TLC-dom"/>
</dbReference>
<evidence type="ECO:0000259" key="6">
    <source>
        <dbReference type="SMART" id="SM00724"/>
    </source>
</evidence>
<name>A0A976QW68_THEOR</name>
<proteinExistence type="predicted"/>
<feature type="transmembrane region" description="Helical" evidence="5">
    <location>
        <begin position="25"/>
        <end position="41"/>
    </location>
</feature>
<keyword evidence="2 5" id="KW-0812">Transmembrane</keyword>
<keyword evidence="3 5" id="KW-1133">Transmembrane helix</keyword>
<keyword evidence="4 5" id="KW-0472">Membrane</keyword>
<dbReference type="OrthoDB" id="537032at2759"/>
<feature type="domain" description="TLC" evidence="6">
    <location>
        <begin position="72"/>
        <end position="308"/>
    </location>
</feature>
<dbReference type="SMART" id="SM00724">
    <property type="entry name" value="TLC"/>
    <property type="match status" value="1"/>
</dbReference>
<evidence type="ECO:0000256" key="5">
    <source>
        <dbReference type="SAM" id="Phobius"/>
    </source>
</evidence>
<dbReference type="InterPro" id="IPR016439">
    <property type="entry name" value="Lag1/Lac1-like"/>
</dbReference>
<sequence length="331" mass="39095">MITYSNDRLFTFKGVTPLVDKNDKYIVLFFTVFLSILRVVFSGCDSPLTAKWPSVLRHYIFKRKISSEKKVSKMSESIWYFAWHTFSFGYALKILMKEYGTVENPGWIRYFVKDLKGIWFFSEDLEHVQNKIASWPMLNITMETRVFMLMCTGFWISCLIFINWETRRTDSTIMKFHHVTTILLLALSYIYNFHRISMFVIVFHDIPDVLLYLTKIYSYYNKNNDVLLVLSFGLYGISHFVMRFLFLSRYIVYPLLMKFDVFDYSGGTIKYLWDFPGGVICPASIAVLMVMNAYWLNFIVCLFKKIIFNRAEVGKSGKILMFPLVDTRESD</sequence>
<evidence type="ECO:0000313" key="8">
    <source>
        <dbReference type="Proteomes" id="UP000244803"/>
    </source>
</evidence>
<dbReference type="GO" id="GO:0016020">
    <property type="term" value="C:membrane"/>
    <property type="evidence" value="ECO:0007669"/>
    <property type="project" value="UniProtKB-SubCell"/>
</dbReference>
<dbReference type="PANTHER" id="PTHR12560">
    <property type="entry name" value="LONGEVITY ASSURANCE FACTOR 1 LAG1"/>
    <property type="match status" value="1"/>
</dbReference>
<evidence type="ECO:0000256" key="2">
    <source>
        <dbReference type="ARBA" id="ARBA00022692"/>
    </source>
</evidence>
<dbReference type="GO" id="GO:0005783">
    <property type="term" value="C:endoplasmic reticulum"/>
    <property type="evidence" value="ECO:0007669"/>
    <property type="project" value="TreeGrafter"/>
</dbReference>
<comment type="subcellular location">
    <subcellularLocation>
        <location evidence="1">Membrane</location>
        <topology evidence="1">Multi-pass membrane protein</topology>
    </subcellularLocation>
</comment>